<comment type="caution">
    <text evidence="5">The sequence shown here is derived from an EMBL/GenBank/DDBJ whole genome shotgun (WGS) entry which is preliminary data.</text>
</comment>
<evidence type="ECO:0000256" key="2">
    <source>
        <dbReference type="ARBA" id="ARBA00023125"/>
    </source>
</evidence>
<dbReference type="GO" id="GO:0005829">
    <property type="term" value="C:cytosol"/>
    <property type="evidence" value="ECO:0007669"/>
    <property type="project" value="TreeGrafter"/>
</dbReference>
<keyword evidence="6" id="KW-1185">Reference proteome</keyword>
<dbReference type="InterPro" id="IPR011008">
    <property type="entry name" value="Dimeric_a/b-barrel"/>
</dbReference>
<evidence type="ECO:0000256" key="3">
    <source>
        <dbReference type="ARBA" id="ARBA00023163"/>
    </source>
</evidence>
<dbReference type="OrthoDB" id="3396933at2"/>
<dbReference type="PANTHER" id="PTHR30154:SF34">
    <property type="entry name" value="TRANSCRIPTIONAL REGULATOR AZLB"/>
    <property type="match status" value="1"/>
</dbReference>
<dbReference type="PRINTS" id="PR00033">
    <property type="entry name" value="HTHASNC"/>
</dbReference>
<dbReference type="Pfam" id="PF01037">
    <property type="entry name" value="AsnC_trans_reg"/>
    <property type="match status" value="1"/>
</dbReference>
<evidence type="ECO:0000313" key="5">
    <source>
        <dbReference type="EMBL" id="KAE8764986.1"/>
    </source>
</evidence>
<dbReference type="Gene3D" id="1.10.10.10">
    <property type="entry name" value="Winged helix-like DNA-binding domain superfamily/Winged helix DNA-binding domain"/>
    <property type="match status" value="1"/>
</dbReference>
<proteinExistence type="predicted"/>
<dbReference type="GO" id="GO:0043200">
    <property type="term" value="P:response to amino acid"/>
    <property type="evidence" value="ECO:0007669"/>
    <property type="project" value="TreeGrafter"/>
</dbReference>
<dbReference type="PROSITE" id="PS50956">
    <property type="entry name" value="HTH_ASNC_2"/>
    <property type="match status" value="1"/>
</dbReference>
<dbReference type="Gene3D" id="3.30.70.920">
    <property type="match status" value="1"/>
</dbReference>
<dbReference type="SMART" id="SM00344">
    <property type="entry name" value="HTH_ASNC"/>
    <property type="match status" value="1"/>
</dbReference>
<keyword evidence="3" id="KW-0804">Transcription</keyword>
<name>A0A7J5URD7_9MICO</name>
<organism evidence="5 6">
    <name type="scientific">Georgenia thermotolerans</name>
    <dbReference type="NCBI Taxonomy" id="527326"/>
    <lineage>
        <taxon>Bacteria</taxon>
        <taxon>Bacillati</taxon>
        <taxon>Actinomycetota</taxon>
        <taxon>Actinomycetes</taxon>
        <taxon>Micrococcales</taxon>
        <taxon>Bogoriellaceae</taxon>
        <taxon>Georgenia</taxon>
    </lineage>
</organism>
<feature type="domain" description="HTH asnC-type" evidence="4">
    <location>
        <begin position="3"/>
        <end position="64"/>
    </location>
</feature>
<dbReference type="GO" id="GO:0043565">
    <property type="term" value="F:sequence-specific DNA binding"/>
    <property type="evidence" value="ECO:0007669"/>
    <property type="project" value="InterPro"/>
</dbReference>
<dbReference type="InterPro" id="IPR036388">
    <property type="entry name" value="WH-like_DNA-bd_sf"/>
</dbReference>
<evidence type="ECO:0000256" key="1">
    <source>
        <dbReference type="ARBA" id="ARBA00023015"/>
    </source>
</evidence>
<dbReference type="AlphaFoldDB" id="A0A7J5URD7"/>
<gene>
    <name evidence="5" type="ORF">GB883_06270</name>
</gene>
<dbReference type="InterPro" id="IPR000485">
    <property type="entry name" value="AsnC-type_HTH_dom"/>
</dbReference>
<dbReference type="RefSeq" id="WP_152200903.1">
    <property type="nucleotide sequence ID" value="NZ_VUKF01000005.1"/>
</dbReference>
<keyword evidence="1" id="KW-0805">Transcription regulation</keyword>
<dbReference type="Pfam" id="PF13412">
    <property type="entry name" value="HTH_24"/>
    <property type="match status" value="1"/>
</dbReference>
<sequence length="159" mass="17665">MTLDAIDTALIDILREDARISINALADRANISRSNAYARLHRLTEAGVIRGFTVRTDPIREGYHTSAYVALSIDQSEWKPIRQRLTALPEVRHIALVGGEFDVLTLVRARDNQDLRRVVLQEMQAIPGVRSSRTFLVFEDLDTPTPSPRLASTSASGSP</sequence>
<dbReference type="SUPFAM" id="SSF46785">
    <property type="entry name" value="Winged helix' DNA-binding domain"/>
    <property type="match status" value="1"/>
</dbReference>
<reference evidence="5 6" key="1">
    <citation type="submission" date="2019-10" db="EMBL/GenBank/DDBJ databases">
        <title>Georgenia wutianyii sp. nov. and Georgenia yuyongxinii sp. nov. isolated from plateau pika (Ochotona curzoniae) in the Qinghai-Tibet plateau of China.</title>
        <authorList>
            <person name="Tian Z."/>
        </authorList>
    </citation>
    <scope>NUCLEOTIDE SEQUENCE [LARGE SCALE GENOMIC DNA]</scope>
    <source>
        <strain evidence="5 6">DSM 21501</strain>
    </source>
</reference>
<dbReference type="SUPFAM" id="SSF54909">
    <property type="entry name" value="Dimeric alpha+beta barrel"/>
    <property type="match status" value="1"/>
</dbReference>
<keyword evidence="2" id="KW-0238">DNA-binding</keyword>
<accession>A0A7J5URD7</accession>
<evidence type="ECO:0000259" key="4">
    <source>
        <dbReference type="PROSITE" id="PS50956"/>
    </source>
</evidence>
<dbReference type="EMBL" id="WHJE01000018">
    <property type="protein sequence ID" value="KAE8764986.1"/>
    <property type="molecule type" value="Genomic_DNA"/>
</dbReference>
<dbReference type="PANTHER" id="PTHR30154">
    <property type="entry name" value="LEUCINE-RESPONSIVE REGULATORY PROTEIN"/>
    <property type="match status" value="1"/>
</dbReference>
<evidence type="ECO:0000313" key="6">
    <source>
        <dbReference type="Proteomes" id="UP000451860"/>
    </source>
</evidence>
<dbReference type="Proteomes" id="UP000451860">
    <property type="component" value="Unassembled WGS sequence"/>
</dbReference>
<dbReference type="InterPro" id="IPR036390">
    <property type="entry name" value="WH_DNA-bd_sf"/>
</dbReference>
<dbReference type="InterPro" id="IPR019888">
    <property type="entry name" value="Tscrpt_reg_AsnC-like"/>
</dbReference>
<dbReference type="InterPro" id="IPR019887">
    <property type="entry name" value="Tscrpt_reg_AsnC/Lrp_C"/>
</dbReference>
<protein>
    <submittedName>
        <fullName evidence="5">Winged helix-turn-helix transcriptional regulator</fullName>
    </submittedName>
</protein>